<feature type="compositionally biased region" description="Basic and acidic residues" evidence="1">
    <location>
        <begin position="286"/>
        <end position="295"/>
    </location>
</feature>
<evidence type="ECO:0000256" key="1">
    <source>
        <dbReference type="SAM" id="MobiDB-lite"/>
    </source>
</evidence>
<sequence>MKMDLVEVMGEQNKKVPVLLTPATKAGLIQLNKFRHATEVYPENPYVFAKVFGMKETDVAEVARHMGHELSVHCKFYRLQDDVIELAKISKLLLAVERGKAHKYSGISLDDLDLEDKFIQGHEALKYVLEQVPELEQPESLKFPTMRKYLATVVQVFGMKETDVAEVARHMGHELSVHCKFYRLQDDVIELAKISKLLLAVERGKAHKYSGISLDDLDLEGTNDTKLHTEEHSEKLDITETSALLREEPKLADVSHSRCQLRKPRQDVSAIDGRTEFEYSDSDNDPDFKPEHTVDSSDTDENDMPPKKKFKASEDIYNMNNNEEEKKDKTPSIVTQRNRNKEEEKNETPSIVTQWNREAVLKLIELHTKYEHILTKEAYGYRPNVKPSFLMSSATNNDANSSNESACGSTSSTDIATKPAMSKSSHSGKPKKVSKAKRSSDEMR</sequence>
<reference evidence="2 3" key="1">
    <citation type="submission" date="2022-12" db="EMBL/GenBank/DDBJ databases">
        <title>Chromosome-level genome of Tegillarca granosa.</title>
        <authorList>
            <person name="Kim J."/>
        </authorList>
    </citation>
    <scope>NUCLEOTIDE SEQUENCE [LARGE SCALE GENOMIC DNA]</scope>
    <source>
        <strain evidence="2">Teg-2019</strain>
        <tissue evidence="2">Adductor muscle</tissue>
    </source>
</reference>
<gene>
    <name evidence="2" type="ORF">KUTeg_021886</name>
</gene>
<name>A0ABQ9E516_TEGGR</name>
<proteinExistence type="predicted"/>
<dbReference type="EMBL" id="JARBDR010000919">
    <property type="protein sequence ID" value="KAJ8300367.1"/>
    <property type="molecule type" value="Genomic_DNA"/>
</dbReference>
<feature type="region of interest" description="Disordered" evidence="1">
    <location>
        <begin position="395"/>
        <end position="444"/>
    </location>
</feature>
<feature type="compositionally biased region" description="Low complexity" evidence="1">
    <location>
        <begin position="395"/>
        <end position="406"/>
    </location>
</feature>
<accession>A0ABQ9E516</accession>
<evidence type="ECO:0000313" key="3">
    <source>
        <dbReference type="Proteomes" id="UP001217089"/>
    </source>
</evidence>
<dbReference type="PANTHER" id="PTHR33480">
    <property type="entry name" value="SET DOMAIN-CONTAINING PROTEIN-RELATED"/>
    <property type="match status" value="1"/>
</dbReference>
<feature type="region of interest" description="Disordered" evidence="1">
    <location>
        <begin position="249"/>
        <end position="351"/>
    </location>
</feature>
<feature type="compositionally biased region" description="Basic residues" evidence="1">
    <location>
        <begin position="426"/>
        <end position="437"/>
    </location>
</feature>
<keyword evidence="3" id="KW-1185">Reference proteome</keyword>
<organism evidence="2 3">
    <name type="scientific">Tegillarca granosa</name>
    <name type="common">Malaysian cockle</name>
    <name type="synonym">Anadara granosa</name>
    <dbReference type="NCBI Taxonomy" id="220873"/>
    <lineage>
        <taxon>Eukaryota</taxon>
        <taxon>Metazoa</taxon>
        <taxon>Spiralia</taxon>
        <taxon>Lophotrochozoa</taxon>
        <taxon>Mollusca</taxon>
        <taxon>Bivalvia</taxon>
        <taxon>Autobranchia</taxon>
        <taxon>Pteriomorphia</taxon>
        <taxon>Arcoida</taxon>
        <taxon>Arcoidea</taxon>
        <taxon>Arcidae</taxon>
        <taxon>Tegillarca</taxon>
    </lineage>
</organism>
<evidence type="ECO:0000313" key="2">
    <source>
        <dbReference type="EMBL" id="KAJ8300367.1"/>
    </source>
</evidence>
<dbReference type="Proteomes" id="UP001217089">
    <property type="component" value="Unassembled WGS sequence"/>
</dbReference>
<comment type="caution">
    <text evidence="2">The sequence shown here is derived from an EMBL/GenBank/DDBJ whole genome shotgun (WGS) entry which is preliminary data.</text>
</comment>
<protein>
    <submittedName>
        <fullName evidence="2">Uncharacterized protein</fullName>
    </submittedName>
</protein>